<reference evidence="2 3" key="1">
    <citation type="journal article" date="2019" name="Int. J. Syst. Evol. Microbiol.">
        <title>The Global Catalogue of Microorganisms (GCM) 10K type strain sequencing project: providing services to taxonomists for standard genome sequencing and annotation.</title>
        <authorList>
            <consortium name="The Broad Institute Genomics Platform"/>
            <consortium name="The Broad Institute Genome Sequencing Center for Infectious Disease"/>
            <person name="Wu L."/>
            <person name="Ma J."/>
        </authorList>
    </citation>
    <scope>NUCLEOTIDE SEQUENCE [LARGE SCALE GENOMIC DNA]</scope>
    <source>
        <strain evidence="2 3">JCM 15481</strain>
    </source>
</reference>
<dbReference type="EMBL" id="BAAAPF010000035">
    <property type="protein sequence ID" value="GAA2117084.1"/>
    <property type="molecule type" value="Genomic_DNA"/>
</dbReference>
<evidence type="ECO:0000313" key="3">
    <source>
        <dbReference type="Proteomes" id="UP001500443"/>
    </source>
</evidence>
<feature type="domain" description="DUF6879" evidence="1">
    <location>
        <begin position="1"/>
        <end position="105"/>
    </location>
</feature>
<accession>A0ABN2XV44</accession>
<protein>
    <recommendedName>
        <fullName evidence="1">DUF6879 domain-containing protein</fullName>
    </recommendedName>
</protein>
<keyword evidence="3" id="KW-1185">Reference proteome</keyword>
<name>A0ABN2XV44_9ACTN</name>
<sequence>MRRVRVVTEPHSQYIGWEHSLTGLNMEAGEDIRWLPRHRLPEGITFPVSGNDWWLFDDRLLAVGHFDADGRVLGSELIEAPGIVAECVRVRDQLWPLALAHSEYKL</sequence>
<evidence type="ECO:0000313" key="2">
    <source>
        <dbReference type="EMBL" id="GAA2117084.1"/>
    </source>
</evidence>
<gene>
    <name evidence="2" type="ORF">GCM10009802_17920</name>
</gene>
<dbReference type="Pfam" id="PF21806">
    <property type="entry name" value="DUF6879"/>
    <property type="match status" value="1"/>
</dbReference>
<comment type="caution">
    <text evidence="2">The sequence shown here is derived from an EMBL/GenBank/DDBJ whole genome shotgun (WGS) entry which is preliminary data.</text>
</comment>
<organism evidence="2 3">
    <name type="scientific">Streptomyces synnematoformans</name>
    <dbReference type="NCBI Taxonomy" id="415721"/>
    <lineage>
        <taxon>Bacteria</taxon>
        <taxon>Bacillati</taxon>
        <taxon>Actinomycetota</taxon>
        <taxon>Actinomycetes</taxon>
        <taxon>Kitasatosporales</taxon>
        <taxon>Streptomycetaceae</taxon>
        <taxon>Streptomyces</taxon>
    </lineage>
</organism>
<dbReference type="InterPro" id="IPR049244">
    <property type="entry name" value="DUF6879"/>
</dbReference>
<evidence type="ECO:0000259" key="1">
    <source>
        <dbReference type="Pfam" id="PF21806"/>
    </source>
</evidence>
<proteinExistence type="predicted"/>
<dbReference type="Proteomes" id="UP001500443">
    <property type="component" value="Unassembled WGS sequence"/>
</dbReference>